<dbReference type="InterPro" id="IPR035906">
    <property type="entry name" value="MetI-like_sf"/>
</dbReference>
<comment type="similarity">
    <text evidence="7">Belongs to the binding-protein-dependent transport system permease family.</text>
</comment>
<feature type="transmembrane region" description="Helical" evidence="7">
    <location>
        <begin position="254"/>
        <end position="273"/>
    </location>
</feature>
<gene>
    <name evidence="9" type="ORF">BC739_008156</name>
</gene>
<evidence type="ECO:0000256" key="4">
    <source>
        <dbReference type="ARBA" id="ARBA00022692"/>
    </source>
</evidence>
<dbReference type="PROSITE" id="PS50928">
    <property type="entry name" value="ABC_TM1"/>
    <property type="match status" value="1"/>
</dbReference>
<feature type="transmembrane region" description="Helical" evidence="7">
    <location>
        <begin position="71"/>
        <end position="97"/>
    </location>
</feature>
<feature type="transmembrane region" description="Helical" evidence="7">
    <location>
        <begin position="151"/>
        <end position="169"/>
    </location>
</feature>
<keyword evidence="9" id="KW-0762">Sugar transport</keyword>
<feature type="transmembrane region" description="Helical" evidence="7">
    <location>
        <begin position="104"/>
        <end position="131"/>
    </location>
</feature>
<evidence type="ECO:0000259" key="8">
    <source>
        <dbReference type="PROSITE" id="PS50928"/>
    </source>
</evidence>
<keyword evidence="6 7" id="KW-0472">Membrane</keyword>
<organism evidence="9 10">
    <name type="scientific">Kutzneria viridogrisea</name>
    <dbReference type="NCBI Taxonomy" id="47990"/>
    <lineage>
        <taxon>Bacteria</taxon>
        <taxon>Bacillati</taxon>
        <taxon>Actinomycetota</taxon>
        <taxon>Actinomycetes</taxon>
        <taxon>Pseudonocardiales</taxon>
        <taxon>Pseudonocardiaceae</taxon>
        <taxon>Kutzneria</taxon>
    </lineage>
</organism>
<keyword evidence="5 7" id="KW-1133">Transmembrane helix</keyword>
<evidence type="ECO:0000256" key="6">
    <source>
        <dbReference type="ARBA" id="ARBA00023136"/>
    </source>
</evidence>
<dbReference type="InterPro" id="IPR000515">
    <property type="entry name" value="MetI-like"/>
</dbReference>
<evidence type="ECO:0000313" key="9">
    <source>
        <dbReference type="EMBL" id="MBA8930909.1"/>
    </source>
</evidence>
<keyword evidence="10" id="KW-1185">Reference proteome</keyword>
<evidence type="ECO:0000313" key="10">
    <source>
        <dbReference type="Proteomes" id="UP000517916"/>
    </source>
</evidence>
<feature type="domain" description="ABC transmembrane type-1" evidence="8">
    <location>
        <begin position="72"/>
        <end position="273"/>
    </location>
</feature>
<dbReference type="SUPFAM" id="SSF161098">
    <property type="entry name" value="MetI-like"/>
    <property type="match status" value="1"/>
</dbReference>
<dbReference type="RefSeq" id="WP_025354362.1">
    <property type="nucleotide sequence ID" value="NZ_BAAABQ010000031.1"/>
</dbReference>
<feature type="transmembrane region" description="Helical" evidence="7">
    <location>
        <begin position="12"/>
        <end position="33"/>
    </location>
</feature>
<dbReference type="Proteomes" id="UP000517916">
    <property type="component" value="Unassembled WGS sequence"/>
</dbReference>
<dbReference type="PANTHER" id="PTHR43744">
    <property type="entry name" value="ABC TRANSPORTER PERMEASE PROTEIN MG189-RELATED-RELATED"/>
    <property type="match status" value="1"/>
</dbReference>
<comment type="caution">
    <text evidence="9">The sequence shown here is derived from an EMBL/GenBank/DDBJ whole genome shotgun (WGS) entry which is preliminary data.</text>
</comment>
<keyword evidence="4 7" id="KW-0812">Transmembrane</keyword>
<sequence>MSTLRPNAGRVALHTFLVLTCLVWLAPLLWAVFASLRGYADTATHGYFSWPSTLTLDNFANAWTQADLPHYYLNTLFVAVPAVLVTLLFSSLVAFVLSRFSFRFNLLLLMLFTAGNLLPQQVIVVPLYRLYLLTPLPGWLSDSGYLLDSQFGLVLIHVAFQSGFCTFVLSNYMRTIPHELTEAARVDGAGVFRQYWQVVLPLCRPALAALATLEFTWVYNDFLWAIVLIQTGDRMPITSALNNLGGQFFTDNNLVAAGSLLAALPTLVVFFALQRQFVGGLTLGSTKG</sequence>
<proteinExistence type="inferred from homology"/>
<keyword evidence="3" id="KW-1003">Cell membrane</keyword>
<protein>
    <submittedName>
        <fullName evidence="9">Multiple sugar transport system permease protein</fullName>
    </submittedName>
</protein>
<evidence type="ECO:0000256" key="3">
    <source>
        <dbReference type="ARBA" id="ARBA00022475"/>
    </source>
</evidence>
<comment type="subcellular location">
    <subcellularLocation>
        <location evidence="1 7">Cell membrane</location>
        <topology evidence="1 7">Multi-pass membrane protein</topology>
    </subcellularLocation>
</comment>
<evidence type="ECO:0000256" key="7">
    <source>
        <dbReference type="RuleBase" id="RU363032"/>
    </source>
</evidence>
<keyword evidence="2 7" id="KW-0813">Transport</keyword>
<evidence type="ECO:0000256" key="5">
    <source>
        <dbReference type="ARBA" id="ARBA00022989"/>
    </source>
</evidence>
<dbReference type="CDD" id="cd06261">
    <property type="entry name" value="TM_PBP2"/>
    <property type="match status" value="1"/>
</dbReference>
<reference evidence="9 10" key="1">
    <citation type="submission" date="2020-08" db="EMBL/GenBank/DDBJ databases">
        <title>Genomic Encyclopedia of Archaeal and Bacterial Type Strains, Phase II (KMG-II): from individual species to whole genera.</title>
        <authorList>
            <person name="Goeker M."/>
        </authorList>
    </citation>
    <scope>NUCLEOTIDE SEQUENCE [LARGE SCALE GENOMIC DNA]</scope>
    <source>
        <strain evidence="9 10">DSM 43850</strain>
    </source>
</reference>
<dbReference type="Pfam" id="PF00528">
    <property type="entry name" value="BPD_transp_1"/>
    <property type="match status" value="1"/>
</dbReference>
<dbReference type="Gene3D" id="1.10.3720.10">
    <property type="entry name" value="MetI-like"/>
    <property type="match status" value="1"/>
</dbReference>
<name>A0ABR6BWF6_9PSEU</name>
<evidence type="ECO:0000256" key="1">
    <source>
        <dbReference type="ARBA" id="ARBA00004651"/>
    </source>
</evidence>
<evidence type="ECO:0000256" key="2">
    <source>
        <dbReference type="ARBA" id="ARBA00022448"/>
    </source>
</evidence>
<dbReference type="EMBL" id="JACJID010000008">
    <property type="protein sequence ID" value="MBA8930909.1"/>
    <property type="molecule type" value="Genomic_DNA"/>
</dbReference>
<accession>A0ABR6BWF6</accession>